<proteinExistence type="predicted"/>
<comment type="caution">
    <text evidence="2">The sequence shown here is derived from an EMBL/GenBank/DDBJ whole genome shotgun (WGS) entry which is preliminary data.</text>
</comment>
<feature type="transmembrane region" description="Helical" evidence="1">
    <location>
        <begin position="12"/>
        <end position="33"/>
    </location>
</feature>
<keyword evidence="1" id="KW-0472">Membrane</keyword>
<keyword evidence="1" id="KW-0812">Transmembrane</keyword>
<evidence type="ECO:0000313" key="3">
    <source>
        <dbReference type="Proteomes" id="UP001159363"/>
    </source>
</evidence>
<reference evidence="2 3" key="1">
    <citation type="submission" date="2023-02" db="EMBL/GenBank/DDBJ databases">
        <title>LHISI_Scaffold_Assembly.</title>
        <authorList>
            <person name="Stuart O.P."/>
            <person name="Cleave R."/>
            <person name="Magrath M.J.L."/>
            <person name="Mikheyev A.S."/>
        </authorList>
    </citation>
    <scope>NUCLEOTIDE SEQUENCE [LARGE SCALE GENOMIC DNA]</scope>
    <source>
        <strain evidence="2">Daus_M_001</strain>
        <tissue evidence="2">Leg muscle</tissue>
    </source>
</reference>
<dbReference type="Proteomes" id="UP001159363">
    <property type="component" value="Chromosome 2"/>
</dbReference>
<keyword evidence="1" id="KW-1133">Transmembrane helix</keyword>
<evidence type="ECO:0000313" key="2">
    <source>
        <dbReference type="EMBL" id="KAJ8891615.1"/>
    </source>
</evidence>
<name>A0ABQ9I4N3_9NEOP</name>
<accession>A0ABQ9I4N3</accession>
<gene>
    <name evidence="2" type="ORF">PR048_004143</name>
</gene>
<organism evidence="2 3">
    <name type="scientific">Dryococelus australis</name>
    <dbReference type="NCBI Taxonomy" id="614101"/>
    <lineage>
        <taxon>Eukaryota</taxon>
        <taxon>Metazoa</taxon>
        <taxon>Ecdysozoa</taxon>
        <taxon>Arthropoda</taxon>
        <taxon>Hexapoda</taxon>
        <taxon>Insecta</taxon>
        <taxon>Pterygota</taxon>
        <taxon>Neoptera</taxon>
        <taxon>Polyneoptera</taxon>
        <taxon>Phasmatodea</taxon>
        <taxon>Verophasmatodea</taxon>
        <taxon>Anareolatae</taxon>
        <taxon>Phasmatidae</taxon>
        <taxon>Eurycanthinae</taxon>
        <taxon>Dryococelus</taxon>
    </lineage>
</organism>
<keyword evidence="3" id="KW-1185">Reference proteome</keyword>
<evidence type="ECO:0000256" key="1">
    <source>
        <dbReference type="SAM" id="Phobius"/>
    </source>
</evidence>
<dbReference type="EMBL" id="JARBHB010000002">
    <property type="protein sequence ID" value="KAJ8891615.1"/>
    <property type="molecule type" value="Genomic_DNA"/>
</dbReference>
<protein>
    <submittedName>
        <fullName evidence="2">Uncharacterized protein</fullName>
    </submittedName>
</protein>
<sequence length="92" mass="9604">MIFDYTESYTVPFLLAGVPPVLGSLALFAVRCVGDDKEQVPPRDLAVANGGPVHLADKSAAGKLWAAATRVRIEREAEVTSHAGPLTAGTGD</sequence>